<evidence type="ECO:0000259" key="6">
    <source>
        <dbReference type="PROSITE" id="PS50801"/>
    </source>
</evidence>
<dbReference type="RefSeq" id="WP_408977306.1">
    <property type="nucleotide sequence ID" value="NZ_JBJUVG010000005.1"/>
</dbReference>
<name>A0ABW9GYL0_9FIRM</name>
<keyword evidence="2 5" id="KW-0812">Transmembrane</keyword>
<dbReference type="CDD" id="cd07042">
    <property type="entry name" value="STAS_SulP_like_sulfate_transporter"/>
    <property type="match status" value="1"/>
</dbReference>
<dbReference type="InterPro" id="IPR011547">
    <property type="entry name" value="SLC26A/SulP_dom"/>
</dbReference>
<dbReference type="Pfam" id="PF01740">
    <property type="entry name" value="STAS"/>
    <property type="match status" value="1"/>
</dbReference>
<evidence type="ECO:0000256" key="1">
    <source>
        <dbReference type="ARBA" id="ARBA00004141"/>
    </source>
</evidence>
<dbReference type="EMBL" id="JBJUVG010000005">
    <property type="protein sequence ID" value="MFM9413689.1"/>
    <property type="molecule type" value="Genomic_DNA"/>
</dbReference>
<feature type="transmembrane region" description="Helical" evidence="5">
    <location>
        <begin position="203"/>
        <end position="224"/>
    </location>
</feature>
<dbReference type="Pfam" id="PF00916">
    <property type="entry name" value="Sulfate_transp"/>
    <property type="match status" value="1"/>
</dbReference>
<sequence>MREFYAWTLCREYAQDLRREFRAYNGAAFSQDVMAGITVAAVALPLALAFGVGAGASAAAGLVTAVIGGLVISSLSGASYQISGPTGAMMAILLSLVAKEGLTGVLVAGFLAGILLVLAGLFRLGRLIAFVPSSVITGFTSGIAAVIALGQLDNFLGLQSEGDLALLKVASYIQTGAVPDVKTTAIGLGVIFLMAAWPKKWNAVLPSSLIALVAVLVFQGIFHWELPVVGDIPRTLLLEDRLTLADLNPLAWPHYLMPALSIALLCMVESLLCGASAEKMTDERLKSNRELVAQGIGNLVIPFFGGIPATAAIARTSVAIKSGCRTRLTGIIHSIILLLSMFILTPVMSAIPLSALAGILMVTAWRMNDWSNIRFIFSHRFKSGIAKFTITLAATVLLDLTQAIIIGVVFSLVLIVARMSRLEINIADVDNARLKEIGMGLDRVPDINEVRVVYITGTLFFGVVDRLKDKLRTMPHSDVIILSMRGVPVIDLSGVQALMELAEDLKEEGTQLSVSSVQPAVMRYLERSGFLDIIGRDHLYPSAEQAILRSVDDRAPVVD</sequence>
<gene>
    <name evidence="7" type="ORF">ACKQTC_04840</name>
</gene>
<comment type="caution">
    <text evidence="7">The sequence shown here is derived from an EMBL/GenBank/DDBJ whole genome shotgun (WGS) entry which is preliminary data.</text>
</comment>
<keyword evidence="8" id="KW-1185">Reference proteome</keyword>
<keyword evidence="3 5" id="KW-1133">Transmembrane helix</keyword>
<feature type="transmembrane region" description="Helical" evidence="5">
    <location>
        <begin position="129"/>
        <end position="152"/>
    </location>
</feature>
<evidence type="ECO:0000256" key="5">
    <source>
        <dbReference type="SAM" id="Phobius"/>
    </source>
</evidence>
<feature type="transmembrane region" description="Helical" evidence="5">
    <location>
        <begin position="255"/>
        <end position="277"/>
    </location>
</feature>
<feature type="transmembrane region" description="Helical" evidence="5">
    <location>
        <begin position="335"/>
        <end position="365"/>
    </location>
</feature>
<feature type="transmembrane region" description="Helical" evidence="5">
    <location>
        <begin position="102"/>
        <end position="122"/>
    </location>
</feature>
<evidence type="ECO:0000313" key="8">
    <source>
        <dbReference type="Proteomes" id="UP001631949"/>
    </source>
</evidence>
<evidence type="ECO:0000256" key="4">
    <source>
        <dbReference type="ARBA" id="ARBA00023136"/>
    </source>
</evidence>
<dbReference type="Proteomes" id="UP001631949">
    <property type="component" value="Unassembled WGS sequence"/>
</dbReference>
<dbReference type="PANTHER" id="PTHR11814">
    <property type="entry name" value="SULFATE TRANSPORTER"/>
    <property type="match status" value="1"/>
</dbReference>
<feature type="domain" description="STAS" evidence="6">
    <location>
        <begin position="440"/>
        <end position="550"/>
    </location>
</feature>
<dbReference type="SUPFAM" id="SSF52091">
    <property type="entry name" value="SpoIIaa-like"/>
    <property type="match status" value="1"/>
</dbReference>
<accession>A0ABW9GYL0</accession>
<comment type="subcellular location">
    <subcellularLocation>
        <location evidence="1">Membrane</location>
        <topology evidence="1">Multi-pass membrane protein</topology>
    </subcellularLocation>
</comment>
<feature type="transmembrane region" description="Helical" evidence="5">
    <location>
        <begin position="33"/>
        <end position="52"/>
    </location>
</feature>
<evidence type="ECO:0000256" key="3">
    <source>
        <dbReference type="ARBA" id="ARBA00022989"/>
    </source>
</evidence>
<dbReference type="PROSITE" id="PS50801">
    <property type="entry name" value="STAS"/>
    <property type="match status" value="1"/>
</dbReference>
<dbReference type="Gene3D" id="3.30.750.24">
    <property type="entry name" value="STAS domain"/>
    <property type="match status" value="1"/>
</dbReference>
<evidence type="ECO:0000256" key="2">
    <source>
        <dbReference type="ARBA" id="ARBA00022692"/>
    </source>
</evidence>
<dbReference type="InterPro" id="IPR036513">
    <property type="entry name" value="STAS_dom_sf"/>
</dbReference>
<protein>
    <submittedName>
        <fullName evidence="7">SulP family inorganic anion transporter</fullName>
    </submittedName>
</protein>
<keyword evidence="4 5" id="KW-0472">Membrane</keyword>
<feature type="transmembrane region" description="Helical" evidence="5">
    <location>
        <begin position="385"/>
        <end position="416"/>
    </location>
</feature>
<evidence type="ECO:0000313" key="7">
    <source>
        <dbReference type="EMBL" id="MFM9413689.1"/>
    </source>
</evidence>
<reference evidence="7 8" key="1">
    <citation type="journal article" date="2016" name="Int. J. Syst. Evol. Microbiol.">
        <title>Peptococcus simiae sp. nov., isolated from rhesus macaque faeces and emended description of the genus Peptococcus.</title>
        <authorList>
            <person name="Shkoporov A.N."/>
            <person name="Efimov B.A."/>
            <person name="Kondova I."/>
            <person name="Ouwerling B."/>
            <person name="Chaplin A.V."/>
            <person name="Shcherbakova V.A."/>
            <person name="Langermans J.A.M."/>
        </authorList>
    </citation>
    <scope>NUCLEOTIDE SEQUENCE [LARGE SCALE GENOMIC DNA]</scope>
    <source>
        <strain evidence="7 8">M108</strain>
    </source>
</reference>
<feature type="transmembrane region" description="Helical" evidence="5">
    <location>
        <begin position="172"/>
        <end position="196"/>
    </location>
</feature>
<feature type="transmembrane region" description="Helical" evidence="5">
    <location>
        <begin position="59"/>
        <end position="82"/>
    </location>
</feature>
<organism evidence="7 8">
    <name type="scientific">Peptococcus simiae</name>
    <dbReference type="NCBI Taxonomy" id="1643805"/>
    <lineage>
        <taxon>Bacteria</taxon>
        <taxon>Bacillati</taxon>
        <taxon>Bacillota</taxon>
        <taxon>Clostridia</taxon>
        <taxon>Eubacteriales</taxon>
        <taxon>Peptococcaceae</taxon>
        <taxon>Peptococcus</taxon>
    </lineage>
</organism>
<dbReference type="InterPro" id="IPR001902">
    <property type="entry name" value="SLC26A/SulP_fam"/>
</dbReference>
<proteinExistence type="predicted"/>
<dbReference type="InterPro" id="IPR002645">
    <property type="entry name" value="STAS_dom"/>
</dbReference>